<proteinExistence type="predicted"/>
<protein>
    <submittedName>
        <fullName evidence="1">Uncharacterized protein</fullName>
    </submittedName>
</protein>
<evidence type="ECO:0000313" key="1">
    <source>
        <dbReference type="EMBL" id="OCT74435.1"/>
    </source>
</evidence>
<organism evidence="1 2">
    <name type="scientific">Xenopus laevis</name>
    <name type="common">African clawed frog</name>
    <dbReference type="NCBI Taxonomy" id="8355"/>
    <lineage>
        <taxon>Eukaryota</taxon>
        <taxon>Metazoa</taxon>
        <taxon>Chordata</taxon>
        <taxon>Craniata</taxon>
        <taxon>Vertebrata</taxon>
        <taxon>Euteleostomi</taxon>
        <taxon>Amphibia</taxon>
        <taxon>Batrachia</taxon>
        <taxon>Anura</taxon>
        <taxon>Pipoidea</taxon>
        <taxon>Pipidae</taxon>
        <taxon>Xenopodinae</taxon>
        <taxon>Xenopus</taxon>
        <taxon>Xenopus</taxon>
    </lineage>
</organism>
<reference evidence="2" key="1">
    <citation type="journal article" date="2016" name="Nature">
        <title>Genome evolution in the allotetraploid frog Xenopus laevis.</title>
        <authorList>
            <person name="Session A.M."/>
            <person name="Uno Y."/>
            <person name="Kwon T."/>
            <person name="Chapman J.A."/>
            <person name="Toyoda A."/>
            <person name="Takahashi S."/>
            <person name="Fukui A."/>
            <person name="Hikosaka A."/>
            <person name="Suzuki A."/>
            <person name="Kondo M."/>
            <person name="van Heeringen S.J."/>
            <person name="Quigley I."/>
            <person name="Heinz S."/>
            <person name="Ogino H."/>
            <person name="Ochi H."/>
            <person name="Hellsten U."/>
            <person name="Lyons J.B."/>
            <person name="Simakov O."/>
            <person name="Putnam N."/>
            <person name="Stites J."/>
            <person name="Kuroki Y."/>
            <person name="Tanaka T."/>
            <person name="Michiue T."/>
            <person name="Watanabe M."/>
            <person name="Bogdanovic O."/>
            <person name="Lister R."/>
            <person name="Georgiou G."/>
            <person name="Paranjpe S.S."/>
            <person name="van Kruijsbergen I."/>
            <person name="Shu S."/>
            <person name="Carlson J."/>
            <person name="Kinoshita T."/>
            <person name="Ohta Y."/>
            <person name="Mawaribuchi S."/>
            <person name="Jenkins J."/>
            <person name="Grimwood J."/>
            <person name="Schmutz J."/>
            <person name="Mitros T."/>
            <person name="Mozaffari S.V."/>
            <person name="Suzuki Y."/>
            <person name="Haramoto Y."/>
            <person name="Yamamoto T.S."/>
            <person name="Takagi C."/>
            <person name="Heald R."/>
            <person name="Miller K."/>
            <person name="Haudenschild C."/>
            <person name="Kitzman J."/>
            <person name="Nakayama T."/>
            <person name="Izutsu Y."/>
            <person name="Robert J."/>
            <person name="Fortriede J."/>
            <person name="Burns K."/>
            <person name="Lotay V."/>
            <person name="Karimi K."/>
            <person name="Yasuoka Y."/>
            <person name="Dichmann D.S."/>
            <person name="Flajnik M.F."/>
            <person name="Houston D.W."/>
            <person name="Shendure J."/>
            <person name="DuPasquier L."/>
            <person name="Vize P.D."/>
            <person name="Zorn A.M."/>
            <person name="Ito M."/>
            <person name="Marcotte E.M."/>
            <person name="Wallingford J.B."/>
            <person name="Ito Y."/>
            <person name="Asashima M."/>
            <person name="Ueno N."/>
            <person name="Matsuda Y."/>
            <person name="Veenstra G.J."/>
            <person name="Fujiyama A."/>
            <person name="Harland R.M."/>
            <person name="Taira M."/>
            <person name="Rokhsar D.S."/>
        </authorList>
    </citation>
    <scope>NUCLEOTIDE SEQUENCE [LARGE SCALE GENOMIC DNA]</scope>
    <source>
        <strain evidence="2">J</strain>
    </source>
</reference>
<evidence type="ECO:0000313" key="2">
    <source>
        <dbReference type="Proteomes" id="UP000694892"/>
    </source>
</evidence>
<name>A0A974HDZ0_XENLA</name>
<gene>
    <name evidence="1" type="ORF">XELAEV_18033412mg</name>
</gene>
<accession>A0A974HDZ0</accession>
<sequence>MQVEIPGADSRPLIFSTKTLFFTYSTLCLISQNWDQGWNLELAEEAFISGTPRGHNYRHYVRIDAIVIYMPSAIVKSLEDLSPPLPLSPSKTDLQKTPWAFLIPKNMEKETQFLCDLIHS</sequence>
<dbReference type="Proteomes" id="UP000694892">
    <property type="component" value="Chromosome 6S"/>
</dbReference>
<dbReference type="AlphaFoldDB" id="A0A974HDZ0"/>
<dbReference type="EMBL" id="CM004477">
    <property type="protein sequence ID" value="OCT74435.1"/>
    <property type="molecule type" value="Genomic_DNA"/>
</dbReference>